<organism evidence="2 3">
    <name type="scientific">Sandarakinorhabdus cyanobacteriorum</name>
    <dbReference type="NCBI Taxonomy" id="1981098"/>
    <lineage>
        <taxon>Bacteria</taxon>
        <taxon>Pseudomonadati</taxon>
        <taxon>Pseudomonadota</taxon>
        <taxon>Alphaproteobacteria</taxon>
        <taxon>Sphingomonadales</taxon>
        <taxon>Sphingosinicellaceae</taxon>
        <taxon>Sandarakinorhabdus</taxon>
    </lineage>
</organism>
<feature type="domain" description="TIR" evidence="1">
    <location>
        <begin position="1"/>
        <end position="128"/>
    </location>
</feature>
<dbReference type="RefSeq" id="WP_094473273.1">
    <property type="nucleotide sequence ID" value="NZ_NOXT01000099.1"/>
</dbReference>
<dbReference type="Pfam" id="PF13676">
    <property type="entry name" value="TIR_2"/>
    <property type="match status" value="1"/>
</dbReference>
<dbReference type="SUPFAM" id="SSF52200">
    <property type="entry name" value="Toll/Interleukin receptor TIR domain"/>
    <property type="match status" value="1"/>
</dbReference>
<dbReference type="PROSITE" id="PS50104">
    <property type="entry name" value="TIR"/>
    <property type="match status" value="1"/>
</dbReference>
<dbReference type="Gene3D" id="3.40.50.10140">
    <property type="entry name" value="Toll/interleukin-1 receptor homology (TIR) domain"/>
    <property type="match status" value="1"/>
</dbReference>
<keyword evidence="3" id="KW-1185">Reference proteome</keyword>
<gene>
    <name evidence="2" type="ORF">CHU93_06330</name>
</gene>
<sequence>MPDIFLSYSRQDVAVAGAMAAVLSAAGHDVWWDREIRAGDVYDQVLENALRASRLVIVLWSKTAVVSDWVRSEATVAMQSGTLMPVMIEDCQRPVAFELRQSADLIGWKGNASDPRLVAVLAEVARQLGAPGAAPRPVPATGPSRRALIGSAAGVAALAAGGVGAWRLMGNSDDDGTASIAVLPFANLSGDPAQAYFSDGIAEELRNALAQISGLKVIGRVSSEQFRDATDLAAVAEKLGVVHILTGSVRRSPATIRIGAELVDGKTGAQSWAQSYDQPAGDVLAVQSRIASSVVAALKRWQRHGRRLRLRQGPALPMQPLPTRS</sequence>
<proteinExistence type="predicted"/>
<evidence type="ECO:0000313" key="2">
    <source>
        <dbReference type="EMBL" id="OYQ30772.1"/>
    </source>
</evidence>
<dbReference type="EMBL" id="NOXT01000099">
    <property type="protein sequence ID" value="OYQ30772.1"/>
    <property type="molecule type" value="Genomic_DNA"/>
</dbReference>
<reference evidence="2 3" key="1">
    <citation type="submission" date="2017-07" db="EMBL/GenBank/DDBJ databases">
        <title>Sandarakinorhabdus cyanobacteriorum sp. nov., a novel bacterium isolated from cyanobacterial aggregates in a eutrophic lake.</title>
        <authorList>
            <person name="Cai H."/>
        </authorList>
    </citation>
    <scope>NUCLEOTIDE SEQUENCE [LARGE SCALE GENOMIC DNA]</scope>
    <source>
        <strain evidence="2 3">TH057</strain>
    </source>
</reference>
<evidence type="ECO:0000313" key="3">
    <source>
        <dbReference type="Proteomes" id="UP000216991"/>
    </source>
</evidence>
<accession>A0A255YNF0</accession>
<dbReference type="OrthoDB" id="105971at2"/>
<comment type="caution">
    <text evidence="2">The sequence shown here is derived from an EMBL/GenBank/DDBJ whole genome shotgun (WGS) entry which is preliminary data.</text>
</comment>
<protein>
    <recommendedName>
        <fullName evidence="1">TIR domain-containing protein</fullName>
    </recommendedName>
</protein>
<name>A0A255YNF0_9SPHN</name>
<dbReference type="GO" id="GO:0007165">
    <property type="term" value="P:signal transduction"/>
    <property type="evidence" value="ECO:0007669"/>
    <property type="project" value="InterPro"/>
</dbReference>
<dbReference type="InterPro" id="IPR035897">
    <property type="entry name" value="Toll_tir_struct_dom_sf"/>
</dbReference>
<evidence type="ECO:0000259" key="1">
    <source>
        <dbReference type="PROSITE" id="PS50104"/>
    </source>
</evidence>
<dbReference type="Gene3D" id="3.40.50.10610">
    <property type="entry name" value="ABC-type transport auxiliary lipoprotein component"/>
    <property type="match status" value="1"/>
</dbReference>
<dbReference type="AlphaFoldDB" id="A0A255YNF0"/>
<dbReference type="Proteomes" id="UP000216991">
    <property type="component" value="Unassembled WGS sequence"/>
</dbReference>
<dbReference type="InterPro" id="IPR000157">
    <property type="entry name" value="TIR_dom"/>
</dbReference>